<sequence>MFRCGLLHLHHLPPPRLRAALLLSIPPPAAHPWLPRASEYPLYSPVEPPHRSAAAAAVLAQAADFDFSFVSSRNNWNVCDVRDSRVLLSTRHYPPEPFQYLVVCDPLHRRYATIPGIPGDLWPSSQQRGLRLMEFEPFLDPVSEKEKWEEGDDLPFRVICNVMYESKFVTLVFSFVTGKWQPATSFSYEYTALVRHYAHSCFYWTHVVSEDMLVLDPLDMKFSVVNLPPSIYQGWQAARNERAIVDAGEGRLGLLVFGSDKRCLDLYLKTMGNNGIGTEDWQHYKTIHLPNCH</sequence>
<comment type="caution">
    <text evidence="1">The sequence shown here is derived from an EMBL/GenBank/DDBJ whole genome shotgun (WGS) entry which is preliminary data.</text>
</comment>
<dbReference type="AlphaFoldDB" id="A0AAV5FM28"/>
<organism evidence="1 2">
    <name type="scientific">Eleusine coracana subsp. coracana</name>
    <dbReference type="NCBI Taxonomy" id="191504"/>
    <lineage>
        <taxon>Eukaryota</taxon>
        <taxon>Viridiplantae</taxon>
        <taxon>Streptophyta</taxon>
        <taxon>Embryophyta</taxon>
        <taxon>Tracheophyta</taxon>
        <taxon>Spermatophyta</taxon>
        <taxon>Magnoliopsida</taxon>
        <taxon>Liliopsida</taxon>
        <taxon>Poales</taxon>
        <taxon>Poaceae</taxon>
        <taxon>PACMAD clade</taxon>
        <taxon>Chloridoideae</taxon>
        <taxon>Cynodonteae</taxon>
        <taxon>Eleusininae</taxon>
        <taxon>Eleusine</taxon>
    </lineage>
</organism>
<dbReference type="PANTHER" id="PTHR31264:SF7">
    <property type="entry name" value="F-BOX DOMAIN CONTAINING PROTEIN, EXPRESSED"/>
    <property type="match status" value="1"/>
</dbReference>
<keyword evidence="2" id="KW-1185">Reference proteome</keyword>
<evidence type="ECO:0000313" key="2">
    <source>
        <dbReference type="Proteomes" id="UP001054889"/>
    </source>
</evidence>
<reference evidence="1" key="2">
    <citation type="submission" date="2021-12" db="EMBL/GenBank/DDBJ databases">
        <title>Resequencing data analysis of finger millet.</title>
        <authorList>
            <person name="Hatakeyama M."/>
            <person name="Aluri S."/>
            <person name="Balachadran M.T."/>
            <person name="Sivarajan S.R."/>
            <person name="Poveda L."/>
            <person name="Shimizu-Inatsugi R."/>
            <person name="Schlapbach R."/>
            <person name="Sreeman S.M."/>
            <person name="Shimizu K.K."/>
        </authorList>
    </citation>
    <scope>NUCLEOTIDE SEQUENCE</scope>
</reference>
<name>A0AAV5FM28_ELECO</name>
<gene>
    <name evidence="1" type="primary">gb24256</name>
    <name evidence="1" type="ORF">PR202_gb24256</name>
</gene>
<proteinExistence type="predicted"/>
<dbReference type="Proteomes" id="UP001054889">
    <property type="component" value="Unassembled WGS sequence"/>
</dbReference>
<accession>A0AAV5FM28</accession>
<protein>
    <submittedName>
        <fullName evidence="1">Uncharacterized protein</fullName>
    </submittedName>
</protein>
<evidence type="ECO:0000313" key="1">
    <source>
        <dbReference type="EMBL" id="GJN35475.1"/>
    </source>
</evidence>
<reference evidence="1" key="1">
    <citation type="journal article" date="2018" name="DNA Res.">
        <title>Multiple hybrid de novo genome assembly of finger millet, an orphan allotetraploid crop.</title>
        <authorList>
            <person name="Hatakeyama M."/>
            <person name="Aluri S."/>
            <person name="Balachadran M.T."/>
            <person name="Sivarajan S.R."/>
            <person name="Patrignani A."/>
            <person name="Gruter S."/>
            <person name="Poveda L."/>
            <person name="Shimizu-Inatsugi R."/>
            <person name="Baeten J."/>
            <person name="Francoijs K.J."/>
            <person name="Nataraja K.N."/>
            <person name="Reddy Y.A.N."/>
            <person name="Phadnis S."/>
            <person name="Ravikumar R.L."/>
            <person name="Schlapbach R."/>
            <person name="Sreeman S.M."/>
            <person name="Shimizu K.K."/>
        </authorList>
    </citation>
    <scope>NUCLEOTIDE SEQUENCE</scope>
</reference>
<dbReference type="PANTHER" id="PTHR31264">
    <property type="entry name" value="OS07G0554500 PROTEIN-RELATED"/>
    <property type="match status" value="1"/>
</dbReference>
<dbReference type="EMBL" id="BQKI01000088">
    <property type="protein sequence ID" value="GJN35475.1"/>
    <property type="molecule type" value="Genomic_DNA"/>
</dbReference>